<evidence type="ECO:0000313" key="2">
    <source>
        <dbReference type="Proteomes" id="UP000649617"/>
    </source>
</evidence>
<keyword evidence="2" id="KW-1185">Reference proteome</keyword>
<name>A0A812VBP1_SYMPI</name>
<reference evidence="1" key="1">
    <citation type="submission" date="2021-02" db="EMBL/GenBank/DDBJ databases">
        <authorList>
            <person name="Dougan E. K."/>
            <person name="Rhodes N."/>
            <person name="Thang M."/>
            <person name="Chan C."/>
        </authorList>
    </citation>
    <scope>NUCLEOTIDE SEQUENCE</scope>
</reference>
<protein>
    <submittedName>
        <fullName evidence="1">Aasdhppt protein</fullName>
    </submittedName>
</protein>
<comment type="caution">
    <text evidence="1">The sequence shown here is derived from an EMBL/GenBank/DDBJ whole genome shotgun (WGS) entry which is preliminary data.</text>
</comment>
<organism evidence="1 2">
    <name type="scientific">Symbiodinium pilosum</name>
    <name type="common">Dinoflagellate</name>
    <dbReference type="NCBI Taxonomy" id="2952"/>
    <lineage>
        <taxon>Eukaryota</taxon>
        <taxon>Sar</taxon>
        <taxon>Alveolata</taxon>
        <taxon>Dinophyceae</taxon>
        <taxon>Suessiales</taxon>
        <taxon>Symbiodiniaceae</taxon>
        <taxon>Symbiodinium</taxon>
    </lineage>
</organism>
<dbReference type="OrthoDB" id="26719at2759"/>
<sequence length="119" mass="12814">MERVEIHIDGWPRPDWTVYQEELAGSWISVAFGPVDEAVDANGTFRATFRLPGLGGPSDLEALKSSRAEHAELTASLASRWTPQAGGFQTISVDALLPQEAKEQLTIIRGRNIAAAAGV</sequence>
<proteinExistence type="predicted"/>
<evidence type="ECO:0000313" key="1">
    <source>
        <dbReference type="EMBL" id="CAE7631904.1"/>
    </source>
</evidence>
<gene>
    <name evidence="1" type="primary">aasdhppt</name>
    <name evidence="1" type="ORF">SPIL2461_LOCUS16590</name>
</gene>
<dbReference type="Proteomes" id="UP000649617">
    <property type="component" value="Unassembled WGS sequence"/>
</dbReference>
<dbReference type="AlphaFoldDB" id="A0A812VBP1"/>
<accession>A0A812VBP1</accession>
<dbReference type="EMBL" id="CAJNIZ010042678">
    <property type="protein sequence ID" value="CAE7631904.1"/>
    <property type="molecule type" value="Genomic_DNA"/>
</dbReference>